<dbReference type="Proteomes" id="UP000249377">
    <property type="component" value="Unassembled WGS sequence"/>
</dbReference>
<name>A0A328UAM3_9FIRM</name>
<accession>A0A328UAM3</accession>
<sequence length="104" mass="12693">MNAGKEHEFYTWGEWLKSREDVLKLDHYECQRCKDVKHKYRKAKIVHHVKHLRSRPDLALSIWDEETGERQLISVCKQCHEELHPESQRQFKNIRAPITEERWD</sequence>
<gene>
    <name evidence="1" type="ORF">DPQ25_13860</name>
</gene>
<organism evidence="1 2">
    <name type="scientific">Hydrogeniiclostridium mannosilyticum</name>
    <dbReference type="NCBI Taxonomy" id="2764322"/>
    <lineage>
        <taxon>Bacteria</taxon>
        <taxon>Bacillati</taxon>
        <taxon>Bacillota</taxon>
        <taxon>Clostridia</taxon>
        <taxon>Eubacteriales</taxon>
        <taxon>Acutalibacteraceae</taxon>
        <taxon>Hydrogeniiclostridium</taxon>
    </lineage>
</organism>
<dbReference type="AlphaFoldDB" id="A0A328UAM3"/>
<keyword evidence="2" id="KW-1185">Reference proteome</keyword>
<proteinExistence type="predicted"/>
<reference evidence="1 2" key="1">
    <citation type="submission" date="2018-06" db="EMBL/GenBank/DDBJ databases">
        <title>Noncontiguous genome sequence of Ruminococcaceae bacterium ASD2818.</title>
        <authorList>
            <person name="Chaplin A.V."/>
            <person name="Sokolova S.R."/>
            <person name="Kochetkova T.O."/>
            <person name="Goltsov A.Y."/>
            <person name="Trofimov D.Y."/>
            <person name="Efimov B.A."/>
        </authorList>
    </citation>
    <scope>NUCLEOTIDE SEQUENCE [LARGE SCALE GENOMIC DNA]</scope>
    <source>
        <strain evidence="1 2">ASD2818</strain>
    </source>
</reference>
<dbReference type="EMBL" id="QLYR01000018">
    <property type="protein sequence ID" value="RAQ22003.1"/>
    <property type="molecule type" value="Genomic_DNA"/>
</dbReference>
<comment type="caution">
    <text evidence="1">The sequence shown here is derived from an EMBL/GenBank/DDBJ whole genome shotgun (WGS) entry which is preliminary data.</text>
</comment>
<keyword evidence="1" id="KW-0540">Nuclease</keyword>
<keyword evidence="1" id="KW-0378">Hydrolase</keyword>
<evidence type="ECO:0000313" key="1">
    <source>
        <dbReference type="EMBL" id="RAQ22003.1"/>
    </source>
</evidence>
<keyword evidence="1" id="KW-0255">Endonuclease</keyword>
<protein>
    <submittedName>
        <fullName evidence="1">HNH endonuclease</fullName>
    </submittedName>
</protein>
<dbReference type="GO" id="GO:0004519">
    <property type="term" value="F:endonuclease activity"/>
    <property type="evidence" value="ECO:0007669"/>
    <property type="project" value="UniProtKB-KW"/>
</dbReference>
<evidence type="ECO:0000313" key="2">
    <source>
        <dbReference type="Proteomes" id="UP000249377"/>
    </source>
</evidence>